<evidence type="ECO:0000313" key="2">
    <source>
        <dbReference type="EMBL" id="OHT16992.1"/>
    </source>
</evidence>
<feature type="region of interest" description="Disordered" evidence="1">
    <location>
        <begin position="139"/>
        <end position="182"/>
    </location>
</feature>
<feature type="region of interest" description="Disordered" evidence="1">
    <location>
        <begin position="444"/>
        <end position="467"/>
    </location>
</feature>
<name>A0A1J4L1P6_9EUKA</name>
<sequence length="781" mass="89605">MIYEVEDFDGQPINKPRKQIQSRLCSGSEKKYLVSNPENSSKIIRKINFDNEQDTLTFNQDVTVPSPVTVQTPDFKDLVNDFRRFMEKYSPQNNSPISFQQPNPVSNIATKSKGLGMHSPLRQINGPSIQLPKKKTFESSFTKKRNSNNSSILMSPSRDSDFGVKKEPNPLRSNNGTNKTNEFTFNDTMFNNLIDKDKLLNFSETETEFVFPALPPKSKSSLKNKNNTNNNNNNAKLTFGFNTNHKEAKDNNSNTNKKNESFFTQEGTKKKSVTFGKNKTSNFDTKNSIDTLFIENELNHQPQQMINLLDEEDECVTKAEIDPDFESEHSAILPPMNEGNRNDGQNEMTKFGGDLGLRNQNNFQNNLLNHHSEINDDFTGINNQKNNNNKLTGIDSENTTNENKINMNFGLNHENSQANKSGILSMNNNSFSMKNENSFETRNNHNHSSFTSRFTTQKENSHNNSRSFTMNNELNIVVDYDTKPTKKLVSGVYSNGLSAFSTDLQNKVNNFKQLFNTISNRFKADEYNVIISNPVFKICINLYAESCYNELLKNILSLHESQQLLIRQMEYSSTSLKRTINEASEVLHRPKSTMNDVKNEVQKLEEAKQRRYDDQYSEKYYQLKQLISFKVSSINNSPNTNNFQNPTSDLNNVIVKCTFRSMENTLSLANSEFLHVKVSAFQRQRKLKNEMIYLMKTVPDFFFDGKMFSCVFSSLGSLRFAVVLNVPSFYPWCFLKLESIRVDFGANYNEMKEKIEAILSQMNLSPHPLSDFVQNVLQEFS</sequence>
<protein>
    <submittedName>
        <fullName evidence="2">Uncharacterized protein</fullName>
    </submittedName>
</protein>
<feature type="compositionally biased region" description="Polar residues" evidence="1">
    <location>
        <begin position="251"/>
        <end position="261"/>
    </location>
</feature>
<evidence type="ECO:0000256" key="1">
    <source>
        <dbReference type="SAM" id="MobiDB-lite"/>
    </source>
</evidence>
<feature type="region of interest" description="Disordered" evidence="1">
    <location>
        <begin position="214"/>
        <end position="261"/>
    </location>
</feature>
<dbReference type="Proteomes" id="UP000179807">
    <property type="component" value="Unassembled WGS sequence"/>
</dbReference>
<organism evidence="2 3">
    <name type="scientific">Tritrichomonas foetus</name>
    <dbReference type="NCBI Taxonomy" id="1144522"/>
    <lineage>
        <taxon>Eukaryota</taxon>
        <taxon>Metamonada</taxon>
        <taxon>Parabasalia</taxon>
        <taxon>Tritrichomonadida</taxon>
        <taxon>Tritrichomonadidae</taxon>
        <taxon>Tritrichomonas</taxon>
    </lineage>
</organism>
<feature type="compositionally biased region" description="Basic and acidic residues" evidence="1">
    <location>
        <begin position="158"/>
        <end position="169"/>
    </location>
</feature>
<proteinExistence type="predicted"/>
<dbReference type="RefSeq" id="XP_068370128.1">
    <property type="nucleotide sequence ID" value="XM_068513737.1"/>
</dbReference>
<feature type="compositionally biased region" description="Polar residues" evidence="1">
    <location>
        <begin position="171"/>
        <end position="182"/>
    </location>
</feature>
<dbReference type="GeneID" id="94848441"/>
<dbReference type="VEuPathDB" id="TrichDB:TRFO_41382"/>
<evidence type="ECO:0000313" key="3">
    <source>
        <dbReference type="Proteomes" id="UP000179807"/>
    </source>
</evidence>
<accession>A0A1J4L1P6</accession>
<feature type="compositionally biased region" description="Low complexity" evidence="1">
    <location>
        <begin position="216"/>
        <end position="238"/>
    </location>
</feature>
<gene>
    <name evidence="2" type="ORF">TRFO_41382</name>
</gene>
<keyword evidence="3" id="KW-1185">Reference proteome</keyword>
<reference evidence="2" key="1">
    <citation type="submission" date="2016-10" db="EMBL/GenBank/DDBJ databases">
        <authorList>
            <person name="Benchimol M."/>
            <person name="Almeida L.G."/>
            <person name="Vasconcelos A.T."/>
            <person name="Perreira-Neves A."/>
            <person name="Rosa I.A."/>
            <person name="Tasca T."/>
            <person name="Bogo M.R."/>
            <person name="de Souza W."/>
        </authorList>
    </citation>
    <scope>NUCLEOTIDE SEQUENCE [LARGE SCALE GENOMIC DNA]</scope>
    <source>
        <strain evidence="2">K</strain>
    </source>
</reference>
<dbReference type="AlphaFoldDB" id="A0A1J4L1P6"/>
<dbReference type="EMBL" id="MLAK01000049">
    <property type="protein sequence ID" value="OHT16992.1"/>
    <property type="molecule type" value="Genomic_DNA"/>
</dbReference>
<comment type="caution">
    <text evidence="2">The sequence shown here is derived from an EMBL/GenBank/DDBJ whole genome shotgun (WGS) entry which is preliminary data.</text>
</comment>